<evidence type="ECO:0000313" key="6">
    <source>
        <dbReference type="Proteomes" id="UP001589891"/>
    </source>
</evidence>
<dbReference type="InterPro" id="IPR005318">
    <property type="entry name" value="OM_porin_bac"/>
</dbReference>
<gene>
    <name evidence="5" type="ORF">ACFFGX_00215</name>
</gene>
<dbReference type="SUPFAM" id="SSF56935">
    <property type="entry name" value="Porins"/>
    <property type="match status" value="1"/>
</dbReference>
<keyword evidence="6" id="KW-1185">Reference proteome</keyword>
<dbReference type="EMBL" id="JBHLSS010000002">
    <property type="protein sequence ID" value="MFC0708103.1"/>
    <property type="molecule type" value="Genomic_DNA"/>
</dbReference>
<dbReference type="Gene3D" id="2.40.160.10">
    <property type="entry name" value="Porin"/>
    <property type="match status" value="1"/>
</dbReference>
<proteinExistence type="inferred from homology"/>
<keyword evidence="3 4" id="KW-0732">Signal</keyword>
<dbReference type="PANTHER" id="PTHR34596:SF2">
    <property type="entry name" value="CHITOPORIN"/>
    <property type="match status" value="1"/>
</dbReference>
<dbReference type="RefSeq" id="WP_376941761.1">
    <property type="nucleotide sequence ID" value="NZ_CP171449.1"/>
</dbReference>
<comment type="caution">
    <text evidence="5">The sequence shown here is derived from an EMBL/GenBank/DDBJ whole genome shotgun (WGS) entry which is preliminary data.</text>
</comment>
<dbReference type="PANTHER" id="PTHR34596">
    <property type="entry name" value="CHITOPORIN"/>
    <property type="match status" value="1"/>
</dbReference>
<keyword evidence="2" id="KW-0813">Transport</keyword>
<evidence type="ECO:0000256" key="2">
    <source>
        <dbReference type="ARBA" id="ARBA00022448"/>
    </source>
</evidence>
<evidence type="ECO:0000256" key="3">
    <source>
        <dbReference type="ARBA" id="ARBA00022729"/>
    </source>
</evidence>
<reference evidence="5 6" key="1">
    <citation type="submission" date="2024-09" db="EMBL/GenBank/DDBJ databases">
        <authorList>
            <person name="Sun Q."/>
            <person name="Mori K."/>
        </authorList>
    </citation>
    <scope>NUCLEOTIDE SEQUENCE [LARGE SCALE GENOMIC DNA]</scope>
    <source>
        <strain evidence="5 6">NCAIM B.01794</strain>
    </source>
</reference>
<sequence length="431" mass="48512">MSTYTPCSWCALVLILSTASIQPTMATPQAEARGFAEEASANLMLRNGYVYRDNQDGVRDQSRWAQAFIANFDSGFSRGLVGVGLNAFGLFAIRLDTGKSRDDGDIAYFPTDSDGDTEEDLGELGIAFKLRISNTLLQYGDQLPALPVLSYDSSRLLPQTFRGVLLSSEEIDGLTLHAGRFTAQNDNNHSGRDVPGRELDSIELVGASYAFNERLSVALYFSDIEKVARKRYANIAWQLPLAEENTLEFDFDFYRTRYDRDYTRTGKGEDNSIWSLMATYHRGPHAFILAWQRSIGGFENFDEDGQPVTHGYDFDFGDGGDANYLANAFYSDFNRKDERSWQIGYELDFADLGVPGLTWRTAYVHGSKIDTGRDGTASEREFYNQLQYVVPEGVAKDLSINLYGSIYRASRDLSQDLNEIWLFVDYPLDYP</sequence>
<comment type="similarity">
    <text evidence="1">Belongs to the outer membrane porin (Opr) (TC 1.B.25) family.</text>
</comment>
<evidence type="ECO:0000256" key="4">
    <source>
        <dbReference type="SAM" id="SignalP"/>
    </source>
</evidence>
<organism evidence="5 6">
    <name type="scientific">Azorhizophilus paspali</name>
    <name type="common">Azotobacter paspali</name>
    <dbReference type="NCBI Taxonomy" id="69963"/>
    <lineage>
        <taxon>Bacteria</taxon>
        <taxon>Pseudomonadati</taxon>
        <taxon>Pseudomonadota</taxon>
        <taxon>Gammaproteobacteria</taxon>
        <taxon>Pseudomonadales</taxon>
        <taxon>Pseudomonadaceae</taxon>
        <taxon>Azorhizophilus</taxon>
    </lineage>
</organism>
<evidence type="ECO:0000256" key="1">
    <source>
        <dbReference type="ARBA" id="ARBA00009075"/>
    </source>
</evidence>
<feature type="signal peptide" evidence="4">
    <location>
        <begin position="1"/>
        <end position="26"/>
    </location>
</feature>
<dbReference type="InterPro" id="IPR023614">
    <property type="entry name" value="Porin_dom_sf"/>
</dbReference>
<protein>
    <submittedName>
        <fullName evidence="5">OprD family outer membrane porin</fullName>
    </submittedName>
</protein>
<dbReference type="Proteomes" id="UP001589891">
    <property type="component" value="Unassembled WGS sequence"/>
</dbReference>
<evidence type="ECO:0000313" key="5">
    <source>
        <dbReference type="EMBL" id="MFC0708103.1"/>
    </source>
</evidence>
<feature type="chain" id="PRO_5046673020" evidence="4">
    <location>
        <begin position="27"/>
        <end position="431"/>
    </location>
</feature>
<dbReference type="Pfam" id="PF03573">
    <property type="entry name" value="OprD"/>
    <property type="match status" value="1"/>
</dbReference>
<name>A0ABV6SF05_AZOPA</name>
<accession>A0ABV6SF05</accession>